<proteinExistence type="predicted"/>
<feature type="repeat" description="Filamin" evidence="2">
    <location>
        <begin position="1574"/>
        <end position="1665"/>
    </location>
</feature>
<dbReference type="SMART" id="SM00557">
    <property type="entry name" value="IG_FLMN"/>
    <property type="match status" value="2"/>
</dbReference>
<dbReference type="InterPro" id="IPR001298">
    <property type="entry name" value="Filamin/ABP280_rpt"/>
</dbReference>
<evidence type="ECO:0000313" key="7">
    <source>
        <dbReference type="EMBL" id="KAI5074468.1"/>
    </source>
</evidence>
<dbReference type="Pfam" id="PF00630">
    <property type="entry name" value="Filamin"/>
    <property type="match status" value="1"/>
</dbReference>
<keyword evidence="4" id="KW-0472">Membrane</keyword>
<sequence>MRSCCFISYASALSAVVLWSFLHQRYGEGIDNPWDVSTQCSMVVWTNVPSGGVYHFGQKPYYMVGVDYVAMIQLYYKGCESSSCRDVKLLCNWERCPACRFYSGPPSTLGLDVRFKDKARGQFNKSWIQYSYLYTFPSKPDLGVFNGYVKFLGGIKPSVAQNDAIILQVTAGNIVISDNVTLHVQAGPVNATRCSGEWISKQYLQSHTTAQFRVLLRDVYGNVVSDKTAYERDYSKLLVARIISKADNPAAFYQTSISMSCGKGMGFSCTEPCQGWLKLEWNPVETVTDQWLWVAVAGSPPMPITGSPFFYTLAPVYSTYVGVTLFGILQSRIYIFKINIVEATQNVPVDANISFFQSSDYGSVQSLHFALKKGGNYLLHVGNGSESIKGSPFKFQMLPGRNEMLTGLNASLVQPGKSFTVPVSLDPKVILVPDEESGIITIQFRPKVAGNISLQVTVNGTKNVGNSPLLFVVKSGPLDLKSCSFKFKDNTLYFQAGTKAEMDVMFVDKYYNAANERFLFSTAFLSSPGVYMTPLTVQQSTGQYPEYVRLSFHPTIVGVFIVEISYRQKNITNSPLGYIVFAAPVSTQNCKAQWMNKSRTIEAGQNTTLRVWFIDAFGNSVSRRTLYFGDPPTLNVSIASVENPSSSVLRNFTVSSILNMTKGNQDFILYTEVAGRYLVNVHDDTATIAGSPLSLDFISGKVMTNRCVASWVDDKRNFHAGDIVSVRVQLKDAYGNNINPLLSTFNLSFISVLDVDTHKDLKEAVKVKDTSDFKLFTFMVRATGDYHLNIGTSKANISNSPLLFTVAPGLFNITTSSGGWLQGSNVFDVGGMASFALQPKDLLFNFVVLRNDDLERQNISLIVVRKGKSSAVKLDDLYLNPPLSGATEQIIMFSLKVPGNFFFVFKKYGSSLSGSPFLFQFTAGVVDRNKSEISGKGILQSVAGNISTFDIQLRDGKGFPSGSEDYYPQVSIINLARNLAVNTNISYDEENVGLYHVNYTTIIAGNYSITCSWRGVTLGIFYKTVLPGPIYVPNTIVSGPGLEGGMAGSWLNFTIYVFDFYNNGNPDGGGDIRLQLAPKFNFTYTFVRVKGVYYVSYNTSKSQPDPYILGLFMKYNQEEISVPQSPFKVLITQGLLSVAKCTGAWEDGSNNFEVGNTAKFIITQRDAYGNLVSMNTNSSSTLFRVQIYKNGQSLPLSIDSLKIIPIGSLTSMQQRVTFQISQPGEYMLQVGDSEVNIMGSPFIFSYFTGFPSIQKSLVVGDGLRNSIAGDNSSFVIQCRDKYGNAVDWFSSLIMVSMNSDSATVNTLISSIPRYPGLFNVSYQATVSESYVIDVSFLVANSSGEKHAFKKYVSPGPIFFAKCKALGSGLRGGVAGTSISFDIIASDQYGNANPSSLVTFYVTFSPNFTLSTLITNNGTGIFHVSYVIQVARIYKMEVFAQSDVMQEAIRGSPYSITIQPGAINMYQSRVTGVGLTPLATKNVLNNVVVLFKDTFGNLRKANLPSLNMIIYTNFSAEVTNFTYNGINGYVAAYMPKSAGFYSIVVSYRKINFVGVPYNVSIQSGEVQIFSCLPMGSGLTKSLVGSTQQILIRTMDMFGNLAEAKDGRDINFVIVISRNLVFDYFETQKSSEFSYEGSYTMFEAGNYRLAITSKGVHVHGSPFSLSIAEGVWSTPSITVSDSLAIALERNPLSLGRGAGDDYLNASSSNTAENMSTMYDVYYLQDVKSTKNLPIYVRAINDPPLIVAPNYVDAHVNMISNISIKIENVVVADIDEFGRQAFGEVLQCSLTVGTDNGLVVMSIGGDVAVTASTNNGTCWQPVSQLISANASLELIGSSIKLRASLSNCNSALSSLEYRSISPLSPTMNEIAHITIIVNDMGNYGCFNDCSTTTSVPMLAVSTIVIVNYGWFAHTWLLLRPGVLIGAATGIGMLLIAGASIFVWLHLGSKLLTAPVKAYKVVQTHSTMDALKARWSLFLSKFSKRRDFGPKEGQQVVHLLSSNSGGLLQFENPPVKYGISTENDVKHPGDEVQADIIHQAFAKEESLGDGVAENPIVQDYFEVVNAASSAFDRSREDTIHDVVPVTLSNDVRSALFPISCLDNDSIQSEYALDSCAYVQGTNLENESAFVMNNTPYAIDSPHFDSSNQRAHEFSHSEDGTMGTTYASDPNSYSQITRHVEHDGLASHSRMPICSLNASSSLQWAEQGVAEDDRLARDARPALDFPDSSHHVNTIDVRECSYSSSYIMPTGFYPHSGSFFQENITPTGAFPVGLEPPHQQSMLLDFANKVENTSITDQDGGAFHEMPLQLGHQVVQERRKTSNYQLSVGIPTVQEHRETSEGFSSANNNHITIPPTEVTHLYQHNQLENAGSNESNDDTLGAFENKVDIPLAADGAAKNSPTEYTNPPENESRVFDDPMPFGDSSSSSSHSYPSLEGRDDDRAASPHSEGLDRIPDDESSLHADERNTDNSFGNLEISADAMQMPELKIVVELSEAFDTDQVMDPLDHVDLVFSSLERGADGSLVAVLSQRMS</sequence>
<dbReference type="Gene3D" id="2.60.40.10">
    <property type="entry name" value="Immunoglobulins"/>
    <property type="match status" value="8"/>
</dbReference>
<evidence type="ECO:0000256" key="3">
    <source>
        <dbReference type="SAM" id="MobiDB-lite"/>
    </source>
</evidence>
<dbReference type="PANTHER" id="PTHR38537">
    <property type="entry name" value="JITTERBUG, ISOFORM N"/>
    <property type="match status" value="1"/>
</dbReference>
<keyword evidence="5" id="KW-0732">Signal</keyword>
<dbReference type="InterPro" id="IPR056434">
    <property type="entry name" value="Ig_GEX2_N"/>
</dbReference>
<organism evidence="7 8">
    <name type="scientific">Adiantum capillus-veneris</name>
    <name type="common">Maidenhair fern</name>
    <dbReference type="NCBI Taxonomy" id="13818"/>
    <lineage>
        <taxon>Eukaryota</taxon>
        <taxon>Viridiplantae</taxon>
        <taxon>Streptophyta</taxon>
        <taxon>Embryophyta</taxon>
        <taxon>Tracheophyta</taxon>
        <taxon>Polypodiopsida</taxon>
        <taxon>Polypodiidae</taxon>
        <taxon>Polypodiales</taxon>
        <taxon>Pteridineae</taxon>
        <taxon>Pteridaceae</taxon>
        <taxon>Vittarioideae</taxon>
        <taxon>Adiantum</taxon>
    </lineage>
</organism>
<name>A0A9D4ZGB0_ADICA</name>
<dbReference type="InterPro" id="IPR013783">
    <property type="entry name" value="Ig-like_fold"/>
</dbReference>
<reference evidence="7" key="1">
    <citation type="submission" date="2021-01" db="EMBL/GenBank/DDBJ databases">
        <title>Adiantum capillus-veneris genome.</title>
        <authorList>
            <person name="Fang Y."/>
            <person name="Liao Q."/>
        </authorList>
    </citation>
    <scope>NUCLEOTIDE SEQUENCE</scope>
    <source>
        <strain evidence="7">H3</strain>
        <tissue evidence="7">Leaf</tissue>
    </source>
</reference>
<protein>
    <recommendedName>
        <fullName evidence="6">GEX2 N-terminal Ig-like domain-containing protein</fullName>
    </recommendedName>
</protein>
<evidence type="ECO:0000259" key="6">
    <source>
        <dbReference type="Pfam" id="PF23616"/>
    </source>
</evidence>
<dbReference type="InterPro" id="IPR044801">
    <property type="entry name" value="Filamin"/>
</dbReference>
<evidence type="ECO:0000256" key="5">
    <source>
        <dbReference type="SAM" id="SignalP"/>
    </source>
</evidence>
<feature type="domain" description="GEX2 N-terminal Ig-like" evidence="6">
    <location>
        <begin position="589"/>
        <end position="695"/>
    </location>
</feature>
<feature type="signal peptide" evidence="5">
    <location>
        <begin position="1"/>
        <end position="29"/>
    </location>
</feature>
<feature type="compositionally biased region" description="Polar residues" evidence="3">
    <location>
        <begin position="2394"/>
        <end position="2404"/>
    </location>
</feature>
<accession>A0A9D4ZGB0</accession>
<keyword evidence="4" id="KW-1133">Transmembrane helix</keyword>
<feature type="repeat" description="Filamin" evidence="2">
    <location>
        <begin position="1360"/>
        <end position="1457"/>
    </location>
</feature>
<dbReference type="InterPro" id="IPR014756">
    <property type="entry name" value="Ig_E-set"/>
</dbReference>
<dbReference type="EMBL" id="JABFUD020000010">
    <property type="protein sequence ID" value="KAI5074468.1"/>
    <property type="molecule type" value="Genomic_DNA"/>
</dbReference>
<evidence type="ECO:0000313" key="8">
    <source>
        <dbReference type="Proteomes" id="UP000886520"/>
    </source>
</evidence>
<dbReference type="Pfam" id="PF23616">
    <property type="entry name" value="Ig_GEX2_N"/>
    <property type="match status" value="4"/>
</dbReference>
<feature type="repeat" description="Filamin" evidence="2">
    <location>
        <begin position="923"/>
        <end position="1034"/>
    </location>
</feature>
<dbReference type="PANTHER" id="PTHR38537:SF8">
    <property type="entry name" value="FILAMIN-A"/>
    <property type="match status" value="1"/>
</dbReference>
<feature type="compositionally biased region" description="Low complexity" evidence="3">
    <location>
        <begin position="2419"/>
        <end position="2429"/>
    </location>
</feature>
<gene>
    <name evidence="7" type="ORF">GOP47_0010429</name>
</gene>
<evidence type="ECO:0000256" key="4">
    <source>
        <dbReference type="SAM" id="Phobius"/>
    </source>
</evidence>
<dbReference type="GO" id="GO:0051015">
    <property type="term" value="F:actin filament binding"/>
    <property type="evidence" value="ECO:0007669"/>
    <property type="project" value="InterPro"/>
</dbReference>
<dbReference type="SUPFAM" id="SSF81296">
    <property type="entry name" value="E set domains"/>
    <property type="match status" value="7"/>
</dbReference>
<keyword evidence="8" id="KW-1185">Reference proteome</keyword>
<feature type="domain" description="GEX2 N-terminal Ig-like" evidence="6">
    <location>
        <begin position="706"/>
        <end position="806"/>
    </location>
</feature>
<feature type="compositionally biased region" description="Basic and acidic residues" evidence="3">
    <location>
        <begin position="2431"/>
        <end position="2463"/>
    </location>
</feature>
<dbReference type="OrthoDB" id="5334309at2759"/>
<keyword evidence="4" id="KW-0812">Transmembrane</keyword>
<evidence type="ECO:0000256" key="1">
    <source>
        <dbReference type="ARBA" id="ARBA00022737"/>
    </source>
</evidence>
<feature type="domain" description="GEX2 N-terminal Ig-like" evidence="6">
    <location>
        <begin position="482"/>
        <end position="580"/>
    </location>
</feature>
<feature type="repeat" description="Filamin" evidence="2">
    <location>
        <begin position="382"/>
        <end position="473"/>
    </location>
</feature>
<evidence type="ECO:0000256" key="2">
    <source>
        <dbReference type="PROSITE-ProRule" id="PRU00087"/>
    </source>
</evidence>
<dbReference type="InterPro" id="IPR017868">
    <property type="entry name" value="Filamin/ABP280_repeat-like"/>
</dbReference>
<feature type="repeat" description="Filamin" evidence="2">
    <location>
        <begin position="1037"/>
        <end position="1131"/>
    </location>
</feature>
<dbReference type="Proteomes" id="UP000886520">
    <property type="component" value="Chromosome 10"/>
</dbReference>
<comment type="caution">
    <text evidence="7">The sequence shown here is derived from an EMBL/GenBank/DDBJ whole genome shotgun (WGS) entry which is preliminary data.</text>
</comment>
<feature type="region of interest" description="Disordered" evidence="3">
    <location>
        <begin position="2388"/>
        <end position="2467"/>
    </location>
</feature>
<feature type="chain" id="PRO_5038691891" description="GEX2 N-terminal Ig-like domain-containing protein" evidence="5">
    <location>
        <begin position="30"/>
        <end position="2528"/>
    </location>
</feature>
<keyword evidence="1" id="KW-0677">Repeat</keyword>
<dbReference type="PROSITE" id="PS50194">
    <property type="entry name" value="FILAMIN_REPEAT"/>
    <property type="match status" value="6"/>
</dbReference>
<feature type="transmembrane region" description="Helical" evidence="4">
    <location>
        <begin position="1920"/>
        <end position="1943"/>
    </location>
</feature>
<feature type="repeat" description="Filamin" evidence="2">
    <location>
        <begin position="1459"/>
        <end position="1560"/>
    </location>
</feature>
<dbReference type="GO" id="GO:0030036">
    <property type="term" value="P:actin cytoskeleton organization"/>
    <property type="evidence" value="ECO:0007669"/>
    <property type="project" value="InterPro"/>
</dbReference>
<feature type="domain" description="GEX2 N-terminal Ig-like" evidence="6">
    <location>
        <begin position="1140"/>
        <end position="1245"/>
    </location>
</feature>
<feature type="transmembrane region" description="Helical" evidence="4">
    <location>
        <begin position="1892"/>
        <end position="1913"/>
    </location>
</feature>